<dbReference type="Gene3D" id="1.10.3210.10">
    <property type="entry name" value="Hypothetical protein af1432"/>
    <property type="match status" value="1"/>
</dbReference>
<dbReference type="RefSeq" id="WP_046742607.1">
    <property type="nucleotide sequence ID" value="NZ_LBNQ01000040.1"/>
</dbReference>
<dbReference type="OrthoDB" id="9774747at2"/>
<keyword evidence="2" id="KW-1185">Reference proteome</keyword>
<sequence length="332" mass="35878">MTNAPPPGTPGLLSKDDYIMLVRQWSQAEQALHRLLRTPHTVADFPHTIDAFRTNLERVVSHDSDTALFMMFQLAATSTVGYSGSHALVCGVLCLIASANLPLSLAARKTLTHAALTMNIAMTELQDTLALQTERPSASQDEQIRTHAARGATLLAELGVNDALWLDVVRNHHTPPPDEEALAALPLSGQLTRVLASIDRYAAMISPRKSRPGRTVADSLRAIMGQRFDPQDEIGKVLASTVGLYPPGTLVKLETQEVALVLRRTADINHPLVAAVLDADGKPYPIPVLHLTSRGKLRILGSLPWSTLPGEISEQARTSLGLFTARQGLRGA</sequence>
<name>A0A0U1PWM4_9BURK</name>
<dbReference type="STRING" id="1610491.AAV94_12780"/>
<reference evidence="1 2" key="1">
    <citation type="submission" date="2015-05" db="EMBL/GenBank/DDBJ databases">
        <title>Draft genome sequence of Lampropedia sp. CT6, isolated from the microbial mat of a hot water spring, located at Manikaran, India.</title>
        <authorList>
            <person name="Tripathi C."/>
            <person name="Rani P."/>
            <person name="Mahato N.K."/>
            <person name="Lal R."/>
        </authorList>
    </citation>
    <scope>NUCLEOTIDE SEQUENCE [LARGE SCALE GENOMIC DNA]</scope>
    <source>
        <strain evidence="1 2">CT6</strain>
    </source>
</reference>
<organism evidence="1 2">
    <name type="scientific">Lampropedia cohaerens</name>
    <dbReference type="NCBI Taxonomy" id="1610491"/>
    <lineage>
        <taxon>Bacteria</taxon>
        <taxon>Pseudomonadati</taxon>
        <taxon>Pseudomonadota</taxon>
        <taxon>Betaproteobacteria</taxon>
        <taxon>Burkholderiales</taxon>
        <taxon>Comamonadaceae</taxon>
        <taxon>Lampropedia</taxon>
    </lineage>
</organism>
<dbReference type="Proteomes" id="UP000050580">
    <property type="component" value="Unassembled WGS sequence"/>
</dbReference>
<proteinExistence type="predicted"/>
<dbReference type="AlphaFoldDB" id="A0A0U1PWM4"/>
<evidence type="ECO:0000313" key="2">
    <source>
        <dbReference type="Proteomes" id="UP000050580"/>
    </source>
</evidence>
<evidence type="ECO:0008006" key="3">
    <source>
        <dbReference type="Google" id="ProtNLM"/>
    </source>
</evidence>
<accession>A0A0U1PWM4</accession>
<protein>
    <recommendedName>
        <fullName evidence="3">Phosphodiesterase</fullName>
    </recommendedName>
</protein>
<gene>
    <name evidence="1" type="ORF">AAV94_12780</name>
</gene>
<dbReference type="EMBL" id="LBNQ01000040">
    <property type="protein sequence ID" value="KKW66943.1"/>
    <property type="molecule type" value="Genomic_DNA"/>
</dbReference>
<comment type="caution">
    <text evidence="1">The sequence shown here is derived from an EMBL/GenBank/DDBJ whole genome shotgun (WGS) entry which is preliminary data.</text>
</comment>
<evidence type="ECO:0000313" key="1">
    <source>
        <dbReference type="EMBL" id="KKW66943.1"/>
    </source>
</evidence>